<organism evidence="1 2">
    <name type="scientific">Cuscuta europaea</name>
    <name type="common">European dodder</name>
    <dbReference type="NCBI Taxonomy" id="41803"/>
    <lineage>
        <taxon>Eukaryota</taxon>
        <taxon>Viridiplantae</taxon>
        <taxon>Streptophyta</taxon>
        <taxon>Embryophyta</taxon>
        <taxon>Tracheophyta</taxon>
        <taxon>Spermatophyta</taxon>
        <taxon>Magnoliopsida</taxon>
        <taxon>eudicotyledons</taxon>
        <taxon>Gunneridae</taxon>
        <taxon>Pentapetalae</taxon>
        <taxon>asterids</taxon>
        <taxon>lamiids</taxon>
        <taxon>Solanales</taxon>
        <taxon>Convolvulaceae</taxon>
        <taxon>Cuscuteae</taxon>
        <taxon>Cuscuta</taxon>
        <taxon>Cuscuta subgen. Cuscuta</taxon>
    </lineage>
</organism>
<dbReference type="SUPFAM" id="SSF52047">
    <property type="entry name" value="RNI-like"/>
    <property type="match status" value="1"/>
</dbReference>
<evidence type="ECO:0000313" key="2">
    <source>
        <dbReference type="Proteomes" id="UP001152484"/>
    </source>
</evidence>
<gene>
    <name evidence="1" type="ORF">CEURO_LOCUS14416</name>
</gene>
<dbReference type="AlphaFoldDB" id="A0A9P0ZFI6"/>
<dbReference type="Gene3D" id="3.80.10.10">
    <property type="entry name" value="Ribonuclease Inhibitor"/>
    <property type="match status" value="1"/>
</dbReference>
<dbReference type="OrthoDB" id="10044893at2759"/>
<dbReference type="SUPFAM" id="SSF81383">
    <property type="entry name" value="F-box domain"/>
    <property type="match status" value="1"/>
</dbReference>
<dbReference type="Proteomes" id="UP001152484">
    <property type="component" value="Unassembled WGS sequence"/>
</dbReference>
<evidence type="ECO:0000313" key="1">
    <source>
        <dbReference type="EMBL" id="CAH9099320.1"/>
    </source>
</evidence>
<accession>A0A9P0ZFI6</accession>
<keyword evidence="2" id="KW-1185">Reference proteome</keyword>
<protein>
    <recommendedName>
        <fullName evidence="3">F-box domain-containing protein</fullName>
    </recommendedName>
</protein>
<dbReference type="InterPro" id="IPR032675">
    <property type="entry name" value="LRR_dom_sf"/>
</dbReference>
<dbReference type="PANTHER" id="PTHR13382:SF22">
    <property type="entry name" value="F-BOX PROTEIN SKIP14"/>
    <property type="match status" value="1"/>
</dbReference>
<dbReference type="InterPro" id="IPR050648">
    <property type="entry name" value="F-box_LRR-repeat"/>
</dbReference>
<dbReference type="EMBL" id="CAMAPE010000038">
    <property type="protein sequence ID" value="CAH9099320.1"/>
    <property type="molecule type" value="Genomic_DNA"/>
</dbReference>
<reference evidence="1" key="1">
    <citation type="submission" date="2022-07" db="EMBL/GenBank/DDBJ databases">
        <authorList>
            <person name="Macas J."/>
            <person name="Novak P."/>
            <person name="Neumann P."/>
        </authorList>
    </citation>
    <scope>NUCLEOTIDE SEQUENCE</scope>
</reference>
<evidence type="ECO:0008006" key="3">
    <source>
        <dbReference type="Google" id="ProtNLM"/>
    </source>
</evidence>
<name>A0A9P0ZFI6_CUSEU</name>
<proteinExistence type="predicted"/>
<dbReference type="PANTHER" id="PTHR13382">
    <property type="entry name" value="MITOCHONDRIAL ATP SYNTHASE COUPLING FACTOR B"/>
    <property type="match status" value="1"/>
</dbReference>
<sequence length="436" mass="48279">MALNYSHRPIFPSHIDVADLLPSDPFEMGMSTCPFERALRDTFTALSGLLNDSEIDRGGFQKDIVGPIKEDYSFLTGLDLIWNSAMQLQQLPSNVQSHNTLNICSSMNQSPEKANGDVLVPTFDTISGCCTRDIVGSNNDYINGTPEEDGLACCSDDNGEVPHGVWDHVLGYLEIKDLLSVQMACTSLCSSVKSDPLLWWSIHIDKSLSDKITDDVLQLLSSRARGNVRCLSLVQCTKITDDGLRHVIEANPHLTMLCVPGCTRLSIDGILNILKAFNSKKGSGIRHLRIGGLYGATHEHYECLKSLLGTKFLKVQSDQKPHFYLSGSIYRLCDDERPIDIEACPRCDKIRMVYDCPSEGCQVKDPSSPGCRACTLCIPRCVQCGKCISDGPYEETFCLENLCTACHDQTENQEDGIGLNKHLHACEWRHNIFHSG</sequence>
<comment type="caution">
    <text evidence="1">The sequence shown here is derived from an EMBL/GenBank/DDBJ whole genome shotgun (WGS) entry which is preliminary data.</text>
</comment>
<dbReference type="InterPro" id="IPR036047">
    <property type="entry name" value="F-box-like_dom_sf"/>
</dbReference>
<dbReference type="GO" id="GO:0005737">
    <property type="term" value="C:cytoplasm"/>
    <property type="evidence" value="ECO:0007669"/>
    <property type="project" value="TreeGrafter"/>
</dbReference>